<dbReference type="GO" id="GO:0051262">
    <property type="term" value="P:protein tetramerization"/>
    <property type="evidence" value="ECO:0007669"/>
    <property type="project" value="InterPro"/>
</dbReference>
<dbReference type="GO" id="GO:0015031">
    <property type="term" value="P:protein transport"/>
    <property type="evidence" value="ECO:0007669"/>
    <property type="project" value="UniProtKB-KW"/>
</dbReference>
<protein>
    <submittedName>
        <fullName evidence="7">Protein-export chaperone SecB</fullName>
    </submittedName>
</protein>
<dbReference type="GO" id="GO:0051082">
    <property type="term" value="F:unfolded protein binding"/>
    <property type="evidence" value="ECO:0007669"/>
    <property type="project" value="InterPro"/>
</dbReference>
<evidence type="ECO:0000256" key="4">
    <source>
        <dbReference type="ARBA" id="ARBA00023010"/>
    </source>
</evidence>
<evidence type="ECO:0000256" key="3">
    <source>
        <dbReference type="ARBA" id="ARBA00022927"/>
    </source>
</evidence>
<name>A0A9Q2FLW4_GLUJA</name>
<dbReference type="PRINTS" id="PR01594">
    <property type="entry name" value="SECBCHAPRONE"/>
</dbReference>
<evidence type="ECO:0000256" key="6">
    <source>
        <dbReference type="SAM" id="MobiDB-lite"/>
    </source>
</evidence>
<dbReference type="Proteomes" id="UP000661006">
    <property type="component" value="Unassembled WGS sequence"/>
</dbReference>
<gene>
    <name evidence="7" type="ORF">HKD32_08310</name>
</gene>
<dbReference type="Gene3D" id="3.10.420.10">
    <property type="entry name" value="SecB-like"/>
    <property type="match status" value="1"/>
</dbReference>
<proteinExistence type="inferred from homology"/>
<dbReference type="PANTHER" id="PTHR36918">
    <property type="match status" value="1"/>
</dbReference>
<dbReference type="EMBL" id="JABCQN010000003">
    <property type="protein sequence ID" value="MBF0870850.1"/>
    <property type="molecule type" value="Genomic_DNA"/>
</dbReference>
<evidence type="ECO:0000256" key="2">
    <source>
        <dbReference type="ARBA" id="ARBA00022448"/>
    </source>
</evidence>
<evidence type="ECO:0000256" key="1">
    <source>
        <dbReference type="ARBA" id="ARBA00009990"/>
    </source>
</evidence>
<dbReference type="AlphaFoldDB" id="A0A9Q2FLW4"/>
<keyword evidence="5" id="KW-0143">Chaperone</keyword>
<comment type="caution">
    <text evidence="7">The sequence shown here is derived from an EMBL/GenBank/DDBJ whole genome shotgun (WGS) entry which is preliminary data.</text>
</comment>
<reference evidence="7" key="2">
    <citation type="submission" date="2020-11" db="EMBL/GenBank/DDBJ databases">
        <title>Description of novel Gluconobacter species.</title>
        <authorList>
            <person name="Cleenwerck I."/>
            <person name="Cnockaert M."/>
            <person name="Borremans W."/>
            <person name="Wieme A.D."/>
            <person name="De Vuyst L."/>
            <person name="Vandamme P."/>
        </authorList>
    </citation>
    <scope>NUCLEOTIDE SEQUENCE</scope>
    <source>
        <strain evidence="7">R71697</strain>
    </source>
</reference>
<reference evidence="7" key="1">
    <citation type="submission" date="2020-04" db="EMBL/GenBank/DDBJ databases">
        <authorList>
            <person name="Sombolestani A."/>
        </authorList>
    </citation>
    <scope>NUCLEOTIDE SEQUENCE</scope>
    <source>
        <strain evidence="7">R71697</strain>
    </source>
</reference>
<evidence type="ECO:0000313" key="8">
    <source>
        <dbReference type="Proteomes" id="UP000661006"/>
    </source>
</evidence>
<evidence type="ECO:0000256" key="5">
    <source>
        <dbReference type="ARBA" id="ARBA00023186"/>
    </source>
</evidence>
<sequence length="188" mass="20106">MTTQTVAVQITGKVRMNDHNHADTLQGASGSSVSSETSPALVVGSQYLRTLSIDVQNTPDIYRDIPAQPHVGMTVDVTARQLPGGGQPSFEVTLVIRAQGLDAAPVPNAPAPRVLYEIHIAYAGLFGLSGAMTQAIAEPLLLVEAPKYLFPSARAAMLNAVREAGFPVGNIQPINFHDLWQNRRLQQG</sequence>
<accession>A0A9Q2FLW4</accession>
<keyword evidence="4" id="KW-0811">Translocation</keyword>
<dbReference type="Pfam" id="PF02556">
    <property type="entry name" value="SecB"/>
    <property type="match status" value="1"/>
</dbReference>
<keyword evidence="2" id="KW-0813">Transport</keyword>
<comment type="similarity">
    <text evidence="1">Belongs to the SecB family.</text>
</comment>
<evidence type="ECO:0000313" key="7">
    <source>
        <dbReference type="EMBL" id="MBF0870850.1"/>
    </source>
</evidence>
<dbReference type="GeneID" id="81474698"/>
<dbReference type="InterPro" id="IPR035958">
    <property type="entry name" value="SecB-like_sf"/>
</dbReference>
<dbReference type="RefSeq" id="WP_061930993.1">
    <property type="nucleotide sequence ID" value="NZ_JABCQN010000003.1"/>
</dbReference>
<dbReference type="InterPro" id="IPR003708">
    <property type="entry name" value="SecB"/>
</dbReference>
<organism evidence="7 8">
    <name type="scientific">Gluconobacter japonicus</name>
    <dbReference type="NCBI Taxonomy" id="376620"/>
    <lineage>
        <taxon>Bacteria</taxon>
        <taxon>Pseudomonadati</taxon>
        <taxon>Pseudomonadota</taxon>
        <taxon>Alphaproteobacteria</taxon>
        <taxon>Acetobacterales</taxon>
        <taxon>Acetobacteraceae</taxon>
        <taxon>Gluconobacter</taxon>
    </lineage>
</organism>
<dbReference type="PANTHER" id="PTHR36918:SF1">
    <property type="entry name" value="PROTEIN-EXPORT PROTEIN SECB"/>
    <property type="match status" value="1"/>
</dbReference>
<feature type="region of interest" description="Disordered" evidence="6">
    <location>
        <begin position="17"/>
        <end position="36"/>
    </location>
</feature>
<keyword evidence="3" id="KW-0653">Protein transport</keyword>
<dbReference type="SUPFAM" id="SSF54611">
    <property type="entry name" value="SecB-like"/>
    <property type="match status" value="1"/>
</dbReference>